<evidence type="ECO:0000256" key="14">
    <source>
        <dbReference type="ARBA" id="ARBA00029881"/>
    </source>
</evidence>
<dbReference type="PROSITE" id="PS50045">
    <property type="entry name" value="SIGMA54_INTERACT_4"/>
    <property type="match status" value="1"/>
</dbReference>
<evidence type="ECO:0000256" key="13">
    <source>
        <dbReference type="ARBA" id="ARBA00023231"/>
    </source>
</evidence>
<dbReference type="InterPro" id="IPR025943">
    <property type="entry name" value="Sigma_54_int_dom_ATP-bd_2"/>
</dbReference>
<evidence type="ECO:0000256" key="4">
    <source>
        <dbReference type="ARBA" id="ARBA00022491"/>
    </source>
</evidence>
<evidence type="ECO:0000259" key="19">
    <source>
        <dbReference type="PROSITE" id="PS50112"/>
    </source>
</evidence>
<evidence type="ECO:0000256" key="9">
    <source>
        <dbReference type="ARBA" id="ARBA00023015"/>
    </source>
</evidence>
<keyword evidence="11" id="KW-0010">Activator</keyword>
<keyword evidence="9" id="KW-0805">Transcription regulation</keyword>
<evidence type="ECO:0000256" key="16">
    <source>
        <dbReference type="PROSITE-ProRule" id="PRU00169"/>
    </source>
</evidence>
<organism evidence="20 21">
    <name type="scientific">Candidatus Magnetobacterium bavaricum</name>
    <dbReference type="NCBI Taxonomy" id="29290"/>
    <lineage>
        <taxon>Bacteria</taxon>
        <taxon>Pseudomonadati</taxon>
        <taxon>Nitrospirota</taxon>
        <taxon>Thermodesulfovibrionia</taxon>
        <taxon>Thermodesulfovibrionales</taxon>
        <taxon>Candidatus Magnetobacteriaceae</taxon>
        <taxon>Candidatus Magnetobacterium</taxon>
    </lineage>
</organism>
<dbReference type="Pfam" id="PF25601">
    <property type="entry name" value="AAA_lid_14"/>
    <property type="match status" value="1"/>
</dbReference>
<keyword evidence="12" id="KW-0804">Transcription</keyword>
<keyword evidence="4" id="KW-0678">Repressor</keyword>
<dbReference type="InterPro" id="IPR009057">
    <property type="entry name" value="Homeodomain-like_sf"/>
</dbReference>
<dbReference type="InterPro" id="IPR025944">
    <property type="entry name" value="Sigma_54_int_dom_CS"/>
</dbReference>
<dbReference type="InterPro" id="IPR027417">
    <property type="entry name" value="P-loop_NTPase"/>
</dbReference>
<dbReference type="InterPro" id="IPR003593">
    <property type="entry name" value="AAA+_ATPase"/>
</dbReference>
<dbReference type="AlphaFoldDB" id="A0A0F3GN65"/>
<dbReference type="PROSITE" id="PS50110">
    <property type="entry name" value="RESPONSE_REGULATORY"/>
    <property type="match status" value="1"/>
</dbReference>
<dbReference type="InterPro" id="IPR035965">
    <property type="entry name" value="PAS-like_dom_sf"/>
</dbReference>
<gene>
    <name evidence="20" type="ORF">MBAV_004478</name>
</gene>
<dbReference type="Pfam" id="PF02954">
    <property type="entry name" value="HTH_8"/>
    <property type="match status" value="1"/>
</dbReference>
<keyword evidence="10" id="KW-0238">DNA-binding</keyword>
<dbReference type="InterPro" id="IPR002078">
    <property type="entry name" value="Sigma_54_int"/>
</dbReference>
<dbReference type="GO" id="GO:0000160">
    <property type="term" value="P:phosphorelay signal transduction system"/>
    <property type="evidence" value="ECO:0007669"/>
    <property type="project" value="UniProtKB-KW"/>
</dbReference>
<evidence type="ECO:0000256" key="3">
    <source>
        <dbReference type="ARBA" id="ARBA00022490"/>
    </source>
</evidence>
<dbReference type="NCBIfam" id="TIGR00229">
    <property type="entry name" value="sensory_box"/>
    <property type="match status" value="1"/>
</dbReference>
<evidence type="ECO:0000256" key="5">
    <source>
        <dbReference type="ARBA" id="ARBA00022553"/>
    </source>
</evidence>
<feature type="domain" description="Sigma-54 factor interaction" evidence="17">
    <location>
        <begin position="273"/>
        <end position="502"/>
    </location>
</feature>
<dbReference type="SMART" id="SM00448">
    <property type="entry name" value="REC"/>
    <property type="match status" value="1"/>
</dbReference>
<dbReference type="SUPFAM" id="SSF55785">
    <property type="entry name" value="PYP-like sensor domain (PAS domain)"/>
    <property type="match status" value="1"/>
</dbReference>
<keyword evidence="8" id="KW-0902">Two-component regulatory system</keyword>
<keyword evidence="21" id="KW-1185">Reference proteome</keyword>
<keyword evidence="5 16" id="KW-0597">Phosphoprotein</keyword>
<dbReference type="CDD" id="cd00130">
    <property type="entry name" value="PAS"/>
    <property type="match status" value="1"/>
</dbReference>
<keyword evidence="3" id="KW-0963">Cytoplasm</keyword>
<dbReference type="InterPro" id="IPR011006">
    <property type="entry name" value="CheY-like_superfamily"/>
</dbReference>
<dbReference type="InterPro" id="IPR002197">
    <property type="entry name" value="HTH_Fis"/>
</dbReference>
<evidence type="ECO:0000259" key="18">
    <source>
        <dbReference type="PROSITE" id="PS50110"/>
    </source>
</evidence>
<reference evidence="20 21" key="1">
    <citation type="submission" date="2015-02" db="EMBL/GenBank/DDBJ databases">
        <title>Single-cell genomics of uncultivated deep-branching MTB reveals a conserved set of magnetosome genes.</title>
        <authorList>
            <person name="Kolinko S."/>
            <person name="Richter M."/>
            <person name="Glockner F.O."/>
            <person name="Brachmann A."/>
            <person name="Schuler D."/>
        </authorList>
    </citation>
    <scope>NUCLEOTIDE SEQUENCE [LARGE SCALE GENOMIC DNA]</scope>
    <source>
        <strain evidence="20">TM-1</strain>
    </source>
</reference>
<dbReference type="EMBL" id="LACI01001950">
    <property type="protein sequence ID" value="KJU83326.1"/>
    <property type="molecule type" value="Genomic_DNA"/>
</dbReference>
<evidence type="ECO:0000313" key="21">
    <source>
        <dbReference type="Proteomes" id="UP000033423"/>
    </source>
</evidence>
<feature type="domain" description="Response regulatory" evidence="18">
    <location>
        <begin position="12"/>
        <end position="127"/>
    </location>
</feature>
<dbReference type="CDD" id="cd19920">
    <property type="entry name" value="REC_PA4781-like"/>
    <property type="match status" value="1"/>
</dbReference>
<dbReference type="GO" id="GO:0043565">
    <property type="term" value="F:sequence-specific DNA binding"/>
    <property type="evidence" value="ECO:0007669"/>
    <property type="project" value="InterPro"/>
</dbReference>
<dbReference type="Pfam" id="PF00072">
    <property type="entry name" value="Response_reg"/>
    <property type="match status" value="1"/>
</dbReference>
<dbReference type="Gene3D" id="1.10.8.60">
    <property type="match status" value="1"/>
</dbReference>
<evidence type="ECO:0000256" key="1">
    <source>
        <dbReference type="ARBA" id="ARBA00004496"/>
    </source>
</evidence>
<dbReference type="Gene3D" id="3.40.50.2300">
    <property type="match status" value="1"/>
</dbReference>
<dbReference type="PRINTS" id="PR01590">
    <property type="entry name" value="HTHFIS"/>
</dbReference>
<keyword evidence="7" id="KW-0067">ATP-binding</keyword>
<dbReference type="FunFam" id="3.40.50.300:FF:000006">
    <property type="entry name" value="DNA-binding transcriptional regulator NtrC"/>
    <property type="match status" value="1"/>
</dbReference>
<dbReference type="SUPFAM" id="SSF52172">
    <property type="entry name" value="CheY-like"/>
    <property type="match status" value="1"/>
</dbReference>
<dbReference type="PROSITE" id="PS00676">
    <property type="entry name" value="SIGMA54_INTERACT_2"/>
    <property type="match status" value="1"/>
</dbReference>
<proteinExistence type="predicted"/>
<dbReference type="Pfam" id="PF13426">
    <property type="entry name" value="PAS_9"/>
    <property type="match status" value="1"/>
</dbReference>
<evidence type="ECO:0000256" key="8">
    <source>
        <dbReference type="ARBA" id="ARBA00023012"/>
    </source>
</evidence>
<dbReference type="GO" id="GO:0005524">
    <property type="term" value="F:ATP binding"/>
    <property type="evidence" value="ECO:0007669"/>
    <property type="project" value="UniProtKB-KW"/>
</dbReference>
<evidence type="ECO:0000256" key="15">
    <source>
        <dbReference type="ARBA" id="ARBA00031910"/>
    </source>
</evidence>
<dbReference type="GO" id="GO:0005737">
    <property type="term" value="C:cytoplasm"/>
    <property type="evidence" value="ECO:0007669"/>
    <property type="project" value="UniProtKB-SubCell"/>
</dbReference>
<evidence type="ECO:0000259" key="17">
    <source>
        <dbReference type="PROSITE" id="PS50045"/>
    </source>
</evidence>
<dbReference type="PANTHER" id="PTHR32071:SF95">
    <property type="entry name" value="DNA-BINDING TRANSCRIPTIONAL REGULATOR NTRC"/>
    <property type="match status" value="1"/>
</dbReference>
<dbReference type="SMART" id="SM00382">
    <property type="entry name" value="AAA"/>
    <property type="match status" value="1"/>
</dbReference>
<dbReference type="InterPro" id="IPR058031">
    <property type="entry name" value="AAA_lid_NorR"/>
</dbReference>
<evidence type="ECO:0000313" key="20">
    <source>
        <dbReference type="EMBL" id="KJU83326.1"/>
    </source>
</evidence>
<dbReference type="PROSITE" id="PS00688">
    <property type="entry name" value="SIGMA54_INTERACT_3"/>
    <property type="match status" value="1"/>
</dbReference>
<dbReference type="Gene3D" id="1.10.10.60">
    <property type="entry name" value="Homeodomain-like"/>
    <property type="match status" value="1"/>
</dbReference>
<sequence length="585" mass="66623">MQEVTRLDNKHRILIVDDEAVNRQMLRQILMDRYRLSFATDGMSALDVISKVRPDLVLLDIMMPGMDGYELCRRLKVAPVTSDIPIIFISALTDINKKVNAFNSGAVDYICNPFQREEVLVRVELHLNLYSLQKALQKSKDRYLWLYDSAPVGYFTLNRKTEILEVNLKGAAMLGGKKEDLTTKALSMFVKDDDREAFKKCMEGIFAPHPGNNMRPEIAMSALNGEDLWVTLYGTVVDSDLCLVVLIDITSKWILATEVRRLQWVLESSVENVLGKSHAARKIYKDIPQIAQSDLSIILLGETGCGKSFVAGFIHSLSNRSGRPFIKVDISALSEKLIESELFGHEKGAFTGADIKKKGFFEISSGGTIFLDEVHNIPLHLQGKILTIIDDNKVYPVGSTRAVDVDLRIICASNVDLYQLVVQNRFRRDLYYRLNEFSITIPPLRDRAEDIRFYAQKFLNDAQYELGKSLLYMTDDAIGYLMKHKWPGNIRELRNLIRRVVLFCKSEVISLENIMHFLDVDDNNACNTQRLSLKEIMERKELETMLAAIEEANGNKTKAASLLGITYRWLAQRLHYYGIVSENMK</sequence>
<name>A0A0F3GN65_9BACT</name>
<dbReference type="GO" id="GO:0006355">
    <property type="term" value="P:regulation of DNA-templated transcription"/>
    <property type="evidence" value="ECO:0007669"/>
    <property type="project" value="InterPro"/>
</dbReference>
<dbReference type="Pfam" id="PF00158">
    <property type="entry name" value="Sigma54_activat"/>
    <property type="match status" value="1"/>
</dbReference>
<evidence type="ECO:0000256" key="11">
    <source>
        <dbReference type="ARBA" id="ARBA00023159"/>
    </source>
</evidence>
<evidence type="ECO:0000256" key="6">
    <source>
        <dbReference type="ARBA" id="ARBA00022741"/>
    </source>
</evidence>
<dbReference type="SMART" id="SM00091">
    <property type="entry name" value="PAS"/>
    <property type="match status" value="1"/>
</dbReference>
<evidence type="ECO:0000256" key="10">
    <source>
        <dbReference type="ARBA" id="ARBA00023125"/>
    </source>
</evidence>
<dbReference type="SUPFAM" id="SSF46689">
    <property type="entry name" value="Homeodomain-like"/>
    <property type="match status" value="1"/>
</dbReference>
<evidence type="ECO:0000256" key="2">
    <source>
        <dbReference type="ARBA" id="ARBA00019059"/>
    </source>
</evidence>
<dbReference type="CDD" id="cd00009">
    <property type="entry name" value="AAA"/>
    <property type="match status" value="1"/>
</dbReference>
<dbReference type="InterPro" id="IPR000014">
    <property type="entry name" value="PAS"/>
</dbReference>
<feature type="domain" description="PAS" evidence="19">
    <location>
        <begin position="139"/>
        <end position="209"/>
    </location>
</feature>
<evidence type="ECO:0000256" key="7">
    <source>
        <dbReference type="ARBA" id="ARBA00022840"/>
    </source>
</evidence>
<comment type="caution">
    <text evidence="20">The sequence shown here is derived from an EMBL/GenBank/DDBJ whole genome shotgun (WGS) entry which is preliminary data.</text>
</comment>
<dbReference type="InterPro" id="IPR001789">
    <property type="entry name" value="Sig_transdc_resp-reg_receiver"/>
</dbReference>
<dbReference type="Gene3D" id="3.40.50.300">
    <property type="entry name" value="P-loop containing nucleotide triphosphate hydrolases"/>
    <property type="match status" value="1"/>
</dbReference>
<keyword evidence="13" id="KW-0535">Nitrogen fixation</keyword>
<dbReference type="PROSITE" id="PS50112">
    <property type="entry name" value="PAS"/>
    <property type="match status" value="1"/>
</dbReference>
<protein>
    <recommendedName>
        <fullName evidence="2">DNA-binding transcriptional regulator NtrC</fullName>
    </recommendedName>
    <alternativeName>
        <fullName evidence="14">Nitrogen regulation protein NR(I)</fullName>
    </alternativeName>
    <alternativeName>
        <fullName evidence="15">Nitrogen regulator I</fullName>
    </alternativeName>
</protein>
<dbReference type="PANTHER" id="PTHR32071">
    <property type="entry name" value="TRANSCRIPTIONAL REGULATORY PROTEIN"/>
    <property type="match status" value="1"/>
</dbReference>
<accession>A0A0F3GN65</accession>
<feature type="modified residue" description="4-aspartylphosphate" evidence="16">
    <location>
        <position position="60"/>
    </location>
</feature>
<evidence type="ECO:0000256" key="12">
    <source>
        <dbReference type="ARBA" id="ARBA00023163"/>
    </source>
</evidence>
<keyword evidence="6" id="KW-0547">Nucleotide-binding</keyword>
<comment type="subcellular location">
    <subcellularLocation>
        <location evidence="1">Cytoplasm</location>
    </subcellularLocation>
</comment>
<dbReference type="Proteomes" id="UP000033423">
    <property type="component" value="Unassembled WGS sequence"/>
</dbReference>
<dbReference type="Gene3D" id="3.30.450.20">
    <property type="entry name" value="PAS domain"/>
    <property type="match status" value="1"/>
</dbReference>
<dbReference type="SUPFAM" id="SSF52540">
    <property type="entry name" value="P-loop containing nucleoside triphosphate hydrolases"/>
    <property type="match status" value="1"/>
</dbReference>